<gene>
    <name evidence="1" type="ORF">HMPREF9725_01006</name>
</gene>
<reference evidence="1" key="1">
    <citation type="submission" date="2012-01" db="EMBL/GenBank/DDBJ databases">
        <title>The Genome Sequence of Treponema denticola H1-T.</title>
        <authorList>
            <consortium name="The Broad Institute Genome Sequencing Platform"/>
            <person name="Earl A."/>
            <person name="Ward D."/>
            <person name="Feldgarden M."/>
            <person name="Gevers D."/>
            <person name="Blanton J.M."/>
            <person name="Fenno C.J."/>
            <person name="Baranova O.V."/>
            <person name="Mathney J."/>
            <person name="Dewhirst F.E."/>
            <person name="Izard J."/>
            <person name="Young S.K."/>
            <person name="Zeng Q."/>
            <person name="Gargeya S."/>
            <person name="Fitzgerald M."/>
            <person name="Haas B."/>
            <person name="Abouelleil A."/>
            <person name="Alvarado L."/>
            <person name="Arachchi H.M."/>
            <person name="Berlin A."/>
            <person name="Chapman S.B."/>
            <person name="Gearin G."/>
            <person name="Goldberg J."/>
            <person name="Griggs A."/>
            <person name="Gujja S."/>
            <person name="Hansen M."/>
            <person name="Heiman D."/>
            <person name="Howarth C."/>
            <person name="Larimer J."/>
            <person name="Lui A."/>
            <person name="MacDonald P.J.P."/>
            <person name="McCowen C."/>
            <person name="Montmayeur A."/>
            <person name="Murphy C."/>
            <person name="Neiman D."/>
            <person name="Pearson M."/>
            <person name="Priest M."/>
            <person name="Roberts A."/>
            <person name="Saif S."/>
            <person name="Shea T."/>
            <person name="Sisk P."/>
            <person name="Stolte C."/>
            <person name="Sykes S."/>
            <person name="Wortman J."/>
            <person name="Nusbaum C."/>
            <person name="Birren B."/>
        </authorList>
    </citation>
    <scope>NUCLEOTIDE SEQUENCE [LARGE SCALE GENOMIC DNA]</scope>
    <source>
        <strain evidence="1">H1-T</strain>
    </source>
</reference>
<dbReference type="InterPro" id="IPR021243">
    <property type="entry name" value="DUF2804"/>
</dbReference>
<protein>
    <recommendedName>
        <fullName evidence="2">DUF2804 domain-containing protein</fullName>
    </recommendedName>
</protein>
<sequence>MPMANDDLYTRKIEPAPDKPVQNGKSNFGTFSGCFKKFDIRGLYRVFGNLPLPRIITNGRISGTMRFLFCDDDIIGEMAFFSCYIFSFMETTFWVRKTQQKYAYRQYLPGGFIHIPKHIKYSVTACRKSYRYARIFSRLSHGKLHADFDFSARDSRPSCEGRLDLDIRDKEALDFSCVIPNYVSRRCMAMYMQTGTVKGWVSLGYNEDIQLKKETAVGVFDVRKSYTGFRSKRTLVNGLGKLDDKSLVFYLANSIAADSNKYNDNMMLYDGKRTPLPPVKITRPFGIMGKWIIQDTESMVDLVFLPVSKNYKRVNAAVFRTEYSTVYGHFEGTLLTADGEELKLKSFPGIAKKYNIRI</sequence>
<organism evidence="1">
    <name type="scientific">Treponema denticola H1-T</name>
    <dbReference type="NCBI Taxonomy" id="999431"/>
    <lineage>
        <taxon>Bacteria</taxon>
        <taxon>Pseudomonadati</taxon>
        <taxon>Spirochaetota</taxon>
        <taxon>Spirochaetia</taxon>
        <taxon>Spirochaetales</taxon>
        <taxon>Treponemataceae</taxon>
        <taxon>Treponema</taxon>
    </lineage>
</organism>
<dbReference type="PANTHER" id="PTHR35868:SF4">
    <property type="entry name" value="DUF2804 DOMAIN-CONTAINING PROTEIN"/>
    <property type="match status" value="1"/>
</dbReference>
<dbReference type="HOGENOM" id="CLU_794405_0_0_12"/>
<dbReference type="PATRIC" id="fig|999431.4.peg.1034"/>
<dbReference type="EMBL" id="AGDW01000013">
    <property type="protein sequence ID" value="EMB31884.1"/>
    <property type="molecule type" value="Genomic_DNA"/>
</dbReference>
<accession>M2CC29</accession>
<dbReference type="PANTHER" id="PTHR35868">
    <property type="entry name" value="DUF2804 DOMAIN-CONTAINING PROTEIN-RELATED"/>
    <property type="match status" value="1"/>
</dbReference>
<evidence type="ECO:0000313" key="1">
    <source>
        <dbReference type="EMBL" id="EMB31884.1"/>
    </source>
</evidence>
<dbReference type="Pfam" id="PF10974">
    <property type="entry name" value="DUF2804"/>
    <property type="match status" value="1"/>
</dbReference>
<dbReference type="Proteomes" id="UP000011708">
    <property type="component" value="Chromosome"/>
</dbReference>
<evidence type="ECO:0008006" key="2">
    <source>
        <dbReference type="Google" id="ProtNLM"/>
    </source>
</evidence>
<comment type="caution">
    <text evidence="1">The sequence shown here is derived from an EMBL/GenBank/DDBJ whole genome shotgun (WGS) entry which is preliminary data.</text>
</comment>
<dbReference type="AlphaFoldDB" id="M2CC29"/>
<name>M2CC29_TREDN</name>
<proteinExistence type="predicted"/>